<evidence type="ECO:0000313" key="3">
    <source>
        <dbReference type="EMBL" id="MBB6730529.1"/>
    </source>
</evidence>
<name>A0A7X0SKK2_9BACL</name>
<feature type="transmembrane region" description="Helical" evidence="2">
    <location>
        <begin position="133"/>
        <end position="153"/>
    </location>
</feature>
<keyword evidence="2" id="KW-0812">Transmembrane</keyword>
<feature type="transmembrane region" description="Helical" evidence="2">
    <location>
        <begin position="240"/>
        <end position="261"/>
    </location>
</feature>
<dbReference type="InterPro" id="IPR014194">
    <property type="entry name" value="Spore_III_AE"/>
</dbReference>
<reference evidence="3 4" key="1">
    <citation type="submission" date="2020-08" db="EMBL/GenBank/DDBJ databases">
        <title>Cohnella phylogeny.</title>
        <authorList>
            <person name="Dunlap C."/>
        </authorList>
    </citation>
    <scope>NUCLEOTIDE SEQUENCE [LARGE SCALE GENOMIC DNA]</scope>
    <source>
        <strain evidence="3 4">CBP 2801</strain>
    </source>
</reference>
<feature type="transmembrane region" description="Helical" evidence="2">
    <location>
        <begin position="165"/>
        <end position="185"/>
    </location>
</feature>
<sequence>MSPLLPLKRKPGLLPLVLLFSAWLLSLLPLSAWASGADSSGTEGTAAAQVQSAAPASSGTDGESVAGDLARQQASEVDLGPIEKFWDQLRGEYGGYFPEGKAPSLKQLMFPSGQPWDAGQAVVGLARFFLHEVLYSGKLIITIVLLAIFTMILETMQNAFERNAVSKVAYAIAYMVLLIIAVNSFRSATQYAGDAIGNMVQFMLAMVPLLLTLLASTGGVTTVAVLHPLIVFMIHTVGTLIHLFVFPMLFFSAVLHLVSSISDRYKVTQLANLLRSIGVGLLGVLLTIFLGVLSIQGATSAVSDGIALKTAKFVTGNFVPVVGRMFSDAADTVLSASLLVKNAVGLAGVVILLFLCAFPAVKILTLALIYNLSAAVLQPLGDTPIVQCLQTIGKTMIYVFAALASVGLMFFLAVTIILTAGNASVMMR</sequence>
<evidence type="ECO:0000256" key="2">
    <source>
        <dbReference type="SAM" id="Phobius"/>
    </source>
</evidence>
<dbReference type="RefSeq" id="WP_185128186.1">
    <property type="nucleotide sequence ID" value="NZ_JACJVO010000007.1"/>
</dbReference>
<proteinExistence type="predicted"/>
<feature type="transmembrane region" description="Helical" evidence="2">
    <location>
        <begin position="344"/>
        <end position="370"/>
    </location>
</feature>
<feature type="transmembrane region" description="Helical" evidence="2">
    <location>
        <begin position="273"/>
        <end position="293"/>
    </location>
</feature>
<organism evidence="3 4">
    <name type="scientific">Cohnella zeiphila</name>
    <dbReference type="NCBI Taxonomy" id="2761120"/>
    <lineage>
        <taxon>Bacteria</taxon>
        <taxon>Bacillati</taxon>
        <taxon>Bacillota</taxon>
        <taxon>Bacilli</taxon>
        <taxon>Bacillales</taxon>
        <taxon>Paenibacillaceae</taxon>
        <taxon>Cohnella</taxon>
    </lineage>
</organism>
<dbReference type="Proteomes" id="UP000564644">
    <property type="component" value="Unassembled WGS sequence"/>
</dbReference>
<comment type="caution">
    <text evidence="3">The sequence shown here is derived from an EMBL/GenBank/DDBJ whole genome shotgun (WGS) entry which is preliminary data.</text>
</comment>
<protein>
    <submittedName>
        <fullName evidence="3">Stage III sporulation protein AE</fullName>
    </submittedName>
</protein>
<keyword evidence="4" id="KW-1185">Reference proteome</keyword>
<feature type="compositionally biased region" description="Low complexity" evidence="1">
    <location>
        <begin position="46"/>
        <end position="58"/>
    </location>
</feature>
<dbReference type="EMBL" id="JACJVO010000007">
    <property type="protein sequence ID" value="MBB6730529.1"/>
    <property type="molecule type" value="Genomic_DNA"/>
</dbReference>
<accession>A0A7X0SKK2</accession>
<evidence type="ECO:0000256" key="1">
    <source>
        <dbReference type="SAM" id="MobiDB-lite"/>
    </source>
</evidence>
<gene>
    <name evidence="3" type="primary">spoIIIAE</name>
    <name evidence="3" type="ORF">H7C18_06400</name>
</gene>
<evidence type="ECO:0000313" key="4">
    <source>
        <dbReference type="Proteomes" id="UP000564644"/>
    </source>
</evidence>
<keyword evidence="2" id="KW-1133">Transmembrane helix</keyword>
<feature type="region of interest" description="Disordered" evidence="1">
    <location>
        <begin position="44"/>
        <end position="65"/>
    </location>
</feature>
<keyword evidence="2" id="KW-0472">Membrane</keyword>
<feature type="transmembrane region" description="Helical" evidence="2">
    <location>
        <begin position="397"/>
        <end position="420"/>
    </location>
</feature>
<dbReference type="NCBIfam" id="TIGR02829">
    <property type="entry name" value="spore_III_AE"/>
    <property type="match status" value="1"/>
</dbReference>
<feature type="transmembrane region" description="Helical" evidence="2">
    <location>
        <begin position="205"/>
        <end position="233"/>
    </location>
</feature>
<dbReference type="Pfam" id="PF09546">
    <property type="entry name" value="Spore_III_AE"/>
    <property type="match status" value="1"/>
</dbReference>
<dbReference type="AlphaFoldDB" id="A0A7X0SKK2"/>